<organism evidence="2 3">
    <name type="scientific">Hemibagrus guttatus</name>
    <dbReference type="NCBI Taxonomy" id="175788"/>
    <lineage>
        <taxon>Eukaryota</taxon>
        <taxon>Metazoa</taxon>
        <taxon>Chordata</taxon>
        <taxon>Craniata</taxon>
        <taxon>Vertebrata</taxon>
        <taxon>Euteleostomi</taxon>
        <taxon>Actinopterygii</taxon>
        <taxon>Neopterygii</taxon>
        <taxon>Teleostei</taxon>
        <taxon>Ostariophysi</taxon>
        <taxon>Siluriformes</taxon>
        <taxon>Bagridae</taxon>
        <taxon>Hemibagrus</taxon>
    </lineage>
</organism>
<dbReference type="PANTHER" id="PTHR34072:SF47">
    <property type="entry name" value="RIBONUCLEASE H"/>
    <property type="match status" value="1"/>
</dbReference>
<comment type="caution">
    <text evidence="2">The sequence shown here is derived from an EMBL/GenBank/DDBJ whole genome shotgun (WGS) entry which is preliminary data.</text>
</comment>
<proteinExistence type="predicted"/>
<sequence length="172" mass="19822">MEAVRSLTRRTSQTVGDIRRLLGFLSYYQTFIQDFSRIARPLYELLQAKTVAEQDLHSRKKAKGPQVPSKTPVEWTRDLQQALERLVGMLEEPPVLAYPDINLPFTHHTDASAEGLGVILYQRQEGKLRVIGYGSRTLTKAERSYRLHDGKLEFLALKWAVCEKLRDYLLYA</sequence>
<accession>A0AAE0RJI1</accession>
<gene>
    <name evidence="2" type="ORF">QTP70_008311</name>
</gene>
<dbReference type="PANTHER" id="PTHR34072">
    <property type="entry name" value="ENZYMATIC POLYPROTEIN-RELATED"/>
    <property type="match status" value="1"/>
</dbReference>
<evidence type="ECO:0000313" key="3">
    <source>
        <dbReference type="Proteomes" id="UP001274896"/>
    </source>
</evidence>
<dbReference type="AlphaFoldDB" id="A0AAE0RJI1"/>
<dbReference type="Proteomes" id="UP001274896">
    <property type="component" value="Unassembled WGS sequence"/>
</dbReference>
<dbReference type="SUPFAM" id="SSF56672">
    <property type="entry name" value="DNA/RNA polymerases"/>
    <property type="match status" value="1"/>
</dbReference>
<dbReference type="FunFam" id="3.10.20.370:FF:000001">
    <property type="entry name" value="Retrovirus-related Pol polyprotein from transposon 17.6-like protein"/>
    <property type="match status" value="1"/>
</dbReference>
<feature type="domain" description="Reverse transcriptase/retrotransposon-derived protein RNase H-like" evidence="1">
    <location>
        <begin position="75"/>
        <end position="170"/>
    </location>
</feature>
<protein>
    <recommendedName>
        <fullName evidence="1">Reverse transcriptase/retrotransposon-derived protein RNase H-like domain-containing protein</fullName>
    </recommendedName>
</protein>
<name>A0AAE0RJI1_9TELE</name>
<dbReference type="Gene3D" id="3.30.70.270">
    <property type="match status" value="1"/>
</dbReference>
<keyword evidence="3" id="KW-1185">Reference proteome</keyword>
<dbReference type="InterPro" id="IPR041577">
    <property type="entry name" value="RT_RNaseH_2"/>
</dbReference>
<evidence type="ECO:0000259" key="1">
    <source>
        <dbReference type="Pfam" id="PF17919"/>
    </source>
</evidence>
<dbReference type="InterPro" id="IPR043502">
    <property type="entry name" value="DNA/RNA_pol_sf"/>
</dbReference>
<evidence type="ECO:0000313" key="2">
    <source>
        <dbReference type="EMBL" id="KAK3556494.1"/>
    </source>
</evidence>
<dbReference type="Pfam" id="PF17919">
    <property type="entry name" value="RT_RNaseH_2"/>
    <property type="match status" value="1"/>
</dbReference>
<reference evidence="2" key="1">
    <citation type="submission" date="2023-06" db="EMBL/GenBank/DDBJ databases">
        <title>Male Hemibagrus guttatus genome.</title>
        <authorList>
            <person name="Bian C."/>
        </authorList>
    </citation>
    <scope>NUCLEOTIDE SEQUENCE</scope>
    <source>
        <strain evidence="2">Male_cb2023</strain>
        <tissue evidence="2">Muscle</tissue>
    </source>
</reference>
<dbReference type="EMBL" id="JAUCMX010000001">
    <property type="protein sequence ID" value="KAK3556494.1"/>
    <property type="molecule type" value="Genomic_DNA"/>
</dbReference>
<dbReference type="InterPro" id="IPR043128">
    <property type="entry name" value="Rev_trsase/Diguanyl_cyclase"/>
</dbReference>